<protein>
    <submittedName>
        <fullName evidence="10">Membrane-bound serine protease (ClpP class)</fullName>
    </submittedName>
</protein>
<evidence type="ECO:0000256" key="4">
    <source>
        <dbReference type="ARBA" id="ARBA00023136"/>
    </source>
</evidence>
<dbReference type="InterPro" id="IPR056739">
    <property type="entry name" value="NfeD_membrane"/>
</dbReference>
<dbReference type="GO" id="GO:0006508">
    <property type="term" value="P:proteolysis"/>
    <property type="evidence" value="ECO:0007669"/>
    <property type="project" value="UniProtKB-KW"/>
</dbReference>
<evidence type="ECO:0000256" key="1">
    <source>
        <dbReference type="ARBA" id="ARBA00004141"/>
    </source>
</evidence>
<dbReference type="SUPFAM" id="SSF141322">
    <property type="entry name" value="NfeD domain-like"/>
    <property type="match status" value="1"/>
</dbReference>
<dbReference type="PANTHER" id="PTHR33507">
    <property type="entry name" value="INNER MEMBRANE PROTEIN YBBJ"/>
    <property type="match status" value="1"/>
</dbReference>
<keyword evidence="3 5" id="KW-1133">Transmembrane helix</keyword>
<proteinExistence type="predicted"/>
<evidence type="ECO:0000259" key="8">
    <source>
        <dbReference type="Pfam" id="PF24961"/>
    </source>
</evidence>
<evidence type="ECO:0000313" key="10">
    <source>
        <dbReference type="EMBL" id="MDQ0288284.1"/>
    </source>
</evidence>
<feature type="transmembrane region" description="Helical" evidence="5">
    <location>
        <begin position="322"/>
        <end position="339"/>
    </location>
</feature>
<dbReference type="AlphaFoldDB" id="A0AAE3VD31"/>
<dbReference type="Pfam" id="PF01957">
    <property type="entry name" value="NfeD"/>
    <property type="match status" value="1"/>
</dbReference>
<comment type="subcellular location">
    <subcellularLocation>
        <location evidence="1">Membrane</location>
        <topology evidence="1">Multi-pass membrane protein</topology>
    </subcellularLocation>
</comment>
<evidence type="ECO:0000313" key="11">
    <source>
        <dbReference type="Proteomes" id="UP001238163"/>
    </source>
</evidence>
<feature type="transmembrane region" description="Helical" evidence="5">
    <location>
        <begin position="265"/>
        <end position="286"/>
    </location>
</feature>
<keyword evidence="11" id="KW-1185">Reference proteome</keyword>
<dbReference type="Gene3D" id="3.90.226.10">
    <property type="entry name" value="2-enoyl-CoA Hydratase, Chain A, domain 1"/>
    <property type="match status" value="1"/>
</dbReference>
<dbReference type="SUPFAM" id="SSF52096">
    <property type="entry name" value="ClpP/crotonase"/>
    <property type="match status" value="1"/>
</dbReference>
<evidence type="ECO:0000256" key="5">
    <source>
        <dbReference type="SAM" id="Phobius"/>
    </source>
</evidence>
<gene>
    <name evidence="10" type="ORF">J3R75_000391</name>
</gene>
<sequence>MIKLNRRYVLLATLLLLGASVSRAETAATPPAGAGAMVEPGAVLPPRVFVLPVDGPIDKSMLYVFRRAFRDAASIKPSAVIMELNTPGGALTETREIIDWIRSLQRQGCPVYAYVNPDALSAGAMISLATKGIFMSGAATIGSAMPIAMSPVGGVQELPADINEKMLSAVRAMVIGLCQENGHREDIAVAMVDINHPDVIIDGEVICPKGQILNLTARDATRVSEDDGRPILAKGMTDDLAGVLAMIGMPDAYVQRFSQTRSERLARWITAIGPLLFSLAVLAFVIEYHTPGFGVFGFSGITLLAVYFFGHYVAGLAGMEELALILLGLILLSVEIFLIPGFGVTGIAGIALLILGGGMAIIPHIPDAPPLSGLDPVTWDSFLPSVFRQLLISMVIIAGGIFMLHKYLPRTKLYRAFVLDSDMAASKGFVSVDVEAQQALLGQVGVAYTLLRPAGTAVIGGRRVDVISNGDFIAKGSRVRVIACQGTAVVVEKSDSDGADKSVGGGEKNEDG</sequence>
<keyword evidence="4 5" id="KW-0472">Membrane</keyword>
<dbReference type="InterPro" id="IPR002810">
    <property type="entry name" value="NfeD-like_C"/>
</dbReference>
<dbReference type="InterPro" id="IPR052165">
    <property type="entry name" value="Membrane_assoc_protease"/>
</dbReference>
<evidence type="ECO:0000256" key="6">
    <source>
        <dbReference type="SAM" id="SignalP"/>
    </source>
</evidence>
<dbReference type="InterPro" id="IPR029045">
    <property type="entry name" value="ClpP/crotonase-like_dom_sf"/>
</dbReference>
<feature type="transmembrane region" description="Helical" evidence="5">
    <location>
        <begin position="346"/>
        <end position="366"/>
    </location>
</feature>
<dbReference type="EMBL" id="JAUSVL010000001">
    <property type="protein sequence ID" value="MDQ0288284.1"/>
    <property type="molecule type" value="Genomic_DNA"/>
</dbReference>
<keyword evidence="10" id="KW-0378">Hydrolase</keyword>
<dbReference type="CDD" id="cd07021">
    <property type="entry name" value="Clp_protease_NfeD_like"/>
    <property type="match status" value="1"/>
</dbReference>
<comment type="caution">
    <text evidence="10">The sequence shown here is derived from an EMBL/GenBank/DDBJ whole genome shotgun (WGS) entry which is preliminary data.</text>
</comment>
<feature type="domain" description="NfeD-like C-terminal" evidence="7">
    <location>
        <begin position="438"/>
        <end position="493"/>
    </location>
</feature>
<dbReference type="RefSeq" id="WP_307259605.1">
    <property type="nucleotide sequence ID" value="NZ_JAUSVL010000001.1"/>
</dbReference>
<dbReference type="PANTHER" id="PTHR33507:SF3">
    <property type="entry name" value="INNER MEMBRANE PROTEIN YBBJ"/>
    <property type="match status" value="1"/>
</dbReference>
<dbReference type="InterPro" id="IPR056738">
    <property type="entry name" value="NfeD1b_N"/>
</dbReference>
<dbReference type="Gene3D" id="2.40.50.140">
    <property type="entry name" value="Nucleic acid-binding proteins"/>
    <property type="match status" value="1"/>
</dbReference>
<keyword evidence="6" id="KW-0732">Signal</keyword>
<keyword evidence="10" id="KW-0645">Protease</keyword>
<dbReference type="GO" id="GO:0008233">
    <property type="term" value="F:peptidase activity"/>
    <property type="evidence" value="ECO:0007669"/>
    <property type="project" value="UniProtKB-KW"/>
</dbReference>
<organism evidence="10 11">
    <name type="scientific">Oligosphaera ethanolica</name>
    <dbReference type="NCBI Taxonomy" id="760260"/>
    <lineage>
        <taxon>Bacteria</taxon>
        <taxon>Pseudomonadati</taxon>
        <taxon>Lentisphaerota</taxon>
        <taxon>Oligosphaeria</taxon>
        <taxon>Oligosphaerales</taxon>
        <taxon>Oligosphaeraceae</taxon>
        <taxon>Oligosphaera</taxon>
    </lineage>
</organism>
<feature type="signal peptide" evidence="6">
    <location>
        <begin position="1"/>
        <end position="24"/>
    </location>
</feature>
<feature type="domain" description="NfeD1b N-terminal" evidence="9">
    <location>
        <begin position="48"/>
        <end position="255"/>
    </location>
</feature>
<feature type="transmembrane region" description="Helical" evidence="5">
    <location>
        <begin position="293"/>
        <end position="310"/>
    </location>
</feature>
<reference evidence="10" key="1">
    <citation type="submission" date="2023-07" db="EMBL/GenBank/DDBJ databases">
        <title>Genomic Encyclopedia of Type Strains, Phase IV (KMG-IV): sequencing the most valuable type-strain genomes for metagenomic binning, comparative biology and taxonomic classification.</title>
        <authorList>
            <person name="Goeker M."/>
        </authorList>
    </citation>
    <scope>NUCLEOTIDE SEQUENCE</scope>
    <source>
        <strain evidence="10">DSM 24202</strain>
    </source>
</reference>
<dbReference type="Pfam" id="PF25145">
    <property type="entry name" value="NfeD1b_N"/>
    <property type="match status" value="1"/>
</dbReference>
<feature type="chain" id="PRO_5042083000" evidence="6">
    <location>
        <begin position="25"/>
        <end position="512"/>
    </location>
</feature>
<dbReference type="Proteomes" id="UP001238163">
    <property type="component" value="Unassembled WGS sequence"/>
</dbReference>
<dbReference type="GO" id="GO:0005886">
    <property type="term" value="C:plasma membrane"/>
    <property type="evidence" value="ECO:0007669"/>
    <property type="project" value="TreeGrafter"/>
</dbReference>
<dbReference type="InterPro" id="IPR012340">
    <property type="entry name" value="NA-bd_OB-fold"/>
</dbReference>
<evidence type="ECO:0000259" key="7">
    <source>
        <dbReference type="Pfam" id="PF01957"/>
    </source>
</evidence>
<keyword evidence="2 5" id="KW-0812">Transmembrane</keyword>
<feature type="transmembrane region" description="Helical" evidence="5">
    <location>
        <begin position="386"/>
        <end position="405"/>
    </location>
</feature>
<evidence type="ECO:0000256" key="3">
    <source>
        <dbReference type="ARBA" id="ARBA00022989"/>
    </source>
</evidence>
<evidence type="ECO:0000259" key="9">
    <source>
        <dbReference type="Pfam" id="PF25145"/>
    </source>
</evidence>
<dbReference type="Pfam" id="PF24961">
    <property type="entry name" value="NfeD_membrane"/>
    <property type="match status" value="1"/>
</dbReference>
<evidence type="ECO:0000256" key="2">
    <source>
        <dbReference type="ARBA" id="ARBA00022692"/>
    </source>
</evidence>
<name>A0AAE3VD31_9BACT</name>
<feature type="domain" description="NfeD integral membrane" evidence="8">
    <location>
        <begin position="273"/>
        <end position="403"/>
    </location>
</feature>
<accession>A0AAE3VD31</accession>